<evidence type="ECO:0000313" key="3">
    <source>
        <dbReference type="Proteomes" id="UP000540685"/>
    </source>
</evidence>
<sequence>MSDMWIVLTIAIVWNLFFGGFALCFYIQDRRRWASMVEAPGLVSFRQVLGGPKEAVVRFQTAEGREIERAPRYRGSKFWITRYLREGDQVRVFYHPYLPDEPWLTEEKGAKWISFPLVRNYFITTLLAPNFGFMVFVVLDLMDY</sequence>
<keyword evidence="1" id="KW-1133">Transmembrane helix</keyword>
<dbReference type="AlphaFoldDB" id="A0A7W9IN40"/>
<proteinExistence type="predicted"/>
<gene>
    <name evidence="2" type="ORF">F4562_006477</name>
</gene>
<organism evidence="2 3">
    <name type="scientific">Streptosporangium becharense</name>
    <dbReference type="NCBI Taxonomy" id="1816182"/>
    <lineage>
        <taxon>Bacteria</taxon>
        <taxon>Bacillati</taxon>
        <taxon>Actinomycetota</taxon>
        <taxon>Actinomycetes</taxon>
        <taxon>Streptosporangiales</taxon>
        <taxon>Streptosporangiaceae</taxon>
        <taxon>Streptosporangium</taxon>
    </lineage>
</organism>
<name>A0A7W9IN40_9ACTN</name>
<evidence type="ECO:0008006" key="4">
    <source>
        <dbReference type="Google" id="ProtNLM"/>
    </source>
</evidence>
<keyword evidence="3" id="KW-1185">Reference proteome</keyword>
<evidence type="ECO:0000256" key="1">
    <source>
        <dbReference type="SAM" id="Phobius"/>
    </source>
</evidence>
<evidence type="ECO:0000313" key="2">
    <source>
        <dbReference type="EMBL" id="MBB5823415.1"/>
    </source>
</evidence>
<keyword evidence="1" id="KW-0812">Transmembrane</keyword>
<comment type="caution">
    <text evidence="2">The sequence shown here is derived from an EMBL/GenBank/DDBJ whole genome shotgun (WGS) entry which is preliminary data.</text>
</comment>
<protein>
    <recommendedName>
        <fullName evidence="4">DUF3592 domain-containing protein</fullName>
    </recommendedName>
</protein>
<dbReference type="EMBL" id="JACHMP010000001">
    <property type="protein sequence ID" value="MBB5823415.1"/>
    <property type="molecule type" value="Genomic_DNA"/>
</dbReference>
<keyword evidence="1" id="KW-0472">Membrane</keyword>
<feature type="transmembrane region" description="Helical" evidence="1">
    <location>
        <begin position="121"/>
        <end position="139"/>
    </location>
</feature>
<feature type="transmembrane region" description="Helical" evidence="1">
    <location>
        <begin position="6"/>
        <end position="27"/>
    </location>
</feature>
<dbReference type="Proteomes" id="UP000540685">
    <property type="component" value="Unassembled WGS sequence"/>
</dbReference>
<accession>A0A7W9IN40</accession>
<reference evidence="2 3" key="1">
    <citation type="submission" date="2020-08" db="EMBL/GenBank/DDBJ databases">
        <title>Sequencing the genomes of 1000 actinobacteria strains.</title>
        <authorList>
            <person name="Klenk H.-P."/>
        </authorList>
    </citation>
    <scope>NUCLEOTIDE SEQUENCE [LARGE SCALE GENOMIC DNA]</scope>
    <source>
        <strain evidence="2 3">DSM 46887</strain>
    </source>
</reference>
<dbReference type="RefSeq" id="WP_184546976.1">
    <property type="nucleotide sequence ID" value="NZ_JACHMP010000001.1"/>
</dbReference>